<feature type="transmembrane region" description="Helical" evidence="1">
    <location>
        <begin position="87"/>
        <end position="109"/>
    </location>
</feature>
<keyword evidence="1" id="KW-0472">Membrane</keyword>
<evidence type="ECO:0000313" key="3">
    <source>
        <dbReference type="EMBL" id="RHB39456.1"/>
    </source>
</evidence>
<keyword evidence="1" id="KW-0812">Transmembrane</keyword>
<dbReference type="EMBL" id="QSOI01000006">
    <property type="protein sequence ID" value="RGI84649.1"/>
    <property type="molecule type" value="Genomic_DNA"/>
</dbReference>
<proteinExistence type="predicted"/>
<dbReference type="Proteomes" id="UP000284883">
    <property type="component" value="Unassembled WGS sequence"/>
</dbReference>
<reference evidence="4 5" key="1">
    <citation type="submission" date="2018-08" db="EMBL/GenBank/DDBJ databases">
        <title>A genome reference for cultivated species of the human gut microbiota.</title>
        <authorList>
            <person name="Zou Y."/>
            <person name="Xue W."/>
            <person name="Luo G."/>
        </authorList>
    </citation>
    <scope>NUCLEOTIDE SEQUENCE [LARGE SCALE GENOMIC DNA]</scope>
    <source>
        <strain evidence="3 5">AM40-15AC</strain>
        <strain evidence="2 4">TM09-19AC</strain>
    </source>
</reference>
<sequence length="152" mass="17571">MRIKNDFQLICNNLNQCKKECYCNPIVCSRAFLRSYVKNDLDLLMKIKVEAEEYDNGNIFKNNQISILMCFIATSSLVLNMEKEMGNTVLVVVEIQVFLAVLVFLMILASEKLDKIQRWRKYILVAIDEIEKEIRENAEGETEGGQTPLRKA</sequence>
<dbReference type="Proteomes" id="UP000260664">
    <property type="component" value="Unassembled WGS sequence"/>
</dbReference>
<comment type="caution">
    <text evidence="2">The sequence shown here is derived from an EMBL/GenBank/DDBJ whole genome shotgun (WGS) entry which is preliminary data.</text>
</comment>
<gene>
    <name evidence="3" type="ORF">DW885_08500</name>
    <name evidence="2" type="ORF">DXD84_06835</name>
</gene>
<evidence type="ECO:0000256" key="1">
    <source>
        <dbReference type="SAM" id="Phobius"/>
    </source>
</evidence>
<dbReference type="EMBL" id="QSGQ01000005">
    <property type="protein sequence ID" value="RHB39456.1"/>
    <property type="molecule type" value="Genomic_DNA"/>
</dbReference>
<keyword evidence="1" id="KW-1133">Transmembrane helix</keyword>
<evidence type="ECO:0000313" key="2">
    <source>
        <dbReference type="EMBL" id="RGI84649.1"/>
    </source>
</evidence>
<dbReference type="AlphaFoldDB" id="A0A3E4F718"/>
<evidence type="ECO:0000313" key="4">
    <source>
        <dbReference type="Proteomes" id="UP000260664"/>
    </source>
</evidence>
<organism evidence="2 4">
    <name type="scientific">Dorea formicigenerans</name>
    <dbReference type="NCBI Taxonomy" id="39486"/>
    <lineage>
        <taxon>Bacteria</taxon>
        <taxon>Bacillati</taxon>
        <taxon>Bacillota</taxon>
        <taxon>Clostridia</taxon>
        <taxon>Lachnospirales</taxon>
        <taxon>Lachnospiraceae</taxon>
        <taxon>Dorea</taxon>
    </lineage>
</organism>
<protein>
    <submittedName>
        <fullName evidence="2">Uncharacterized protein</fullName>
    </submittedName>
</protein>
<dbReference type="RefSeq" id="WP_117494910.1">
    <property type="nucleotide sequence ID" value="NZ_QSGQ01000005.1"/>
</dbReference>
<evidence type="ECO:0000313" key="5">
    <source>
        <dbReference type="Proteomes" id="UP000284883"/>
    </source>
</evidence>
<accession>A0A3E4F718</accession>
<name>A0A3E4F718_9FIRM</name>